<protein>
    <recommendedName>
        <fullName evidence="2">DUF6532 domain-containing protein</fullName>
    </recommendedName>
</protein>
<gene>
    <name evidence="3" type="ORF">A0H81_03782</name>
</gene>
<organism evidence="3 4">
    <name type="scientific">Grifola frondosa</name>
    <name type="common">Maitake</name>
    <name type="synonym">Polyporus frondosus</name>
    <dbReference type="NCBI Taxonomy" id="5627"/>
    <lineage>
        <taxon>Eukaryota</taxon>
        <taxon>Fungi</taxon>
        <taxon>Dikarya</taxon>
        <taxon>Basidiomycota</taxon>
        <taxon>Agaricomycotina</taxon>
        <taxon>Agaricomycetes</taxon>
        <taxon>Polyporales</taxon>
        <taxon>Grifolaceae</taxon>
        <taxon>Grifola</taxon>
    </lineage>
</organism>
<sequence>MHTLPPQQAMPLMPDHSVLDDEDSAALALRTSSVVHGPPVEMVSDMNTVRDMQLSNQKLPSSSDMIISTPVEIPPILKRTKNGLVHRVPSTPRTPSTRSTAARGPLIRHAGILRSASQHVGIPKTPTPTGPLQISDLQTSNTSTSSALHFFSSPSLPGQENIPPVIINDDVDDVHEEFECDNDAEPIPARKKPKKSRSARTLEAQRAAVVVAAYPHFKLLLCTTNPWASAQDLDTLIMDAFAVACEEKGVELLPQPEDCNVIRQRASQIRSTFKTAARDFVQDQYGFKSGNSDDIQAQNRALVALLTEKTAFAHMDPQDRTTLCRNPIIEKVLTKVWFTDEGSDGVRYPEYFDLVIPLPMLAFVLTAVECAIHEWKEGTRSLVEMRMKPYKKYYENHLKMLTGWETYSATRSQACRRLQEDLLQTLRANAGVAVIAIQMAGEPTFTDEDFAANEL</sequence>
<reference evidence="3 4" key="1">
    <citation type="submission" date="2016-03" db="EMBL/GenBank/DDBJ databases">
        <title>Whole genome sequencing of Grifola frondosa 9006-11.</title>
        <authorList>
            <person name="Min B."/>
            <person name="Park H."/>
            <person name="Kim J.-G."/>
            <person name="Cho H."/>
            <person name="Oh Y.-L."/>
            <person name="Kong W.-S."/>
            <person name="Choi I.-G."/>
        </authorList>
    </citation>
    <scope>NUCLEOTIDE SEQUENCE [LARGE SCALE GENOMIC DNA]</scope>
    <source>
        <strain evidence="3 4">9006-11</strain>
    </source>
</reference>
<accession>A0A1C7MHU5</accession>
<evidence type="ECO:0000259" key="2">
    <source>
        <dbReference type="Pfam" id="PF20149"/>
    </source>
</evidence>
<feature type="region of interest" description="Disordered" evidence="1">
    <location>
        <begin position="181"/>
        <end position="200"/>
    </location>
</feature>
<dbReference type="EMBL" id="LUGG01000003">
    <property type="protein sequence ID" value="OBZ76398.1"/>
    <property type="molecule type" value="Genomic_DNA"/>
</dbReference>
<evidence type="ECO:0000313" key="3">
    <source>
        <dbReference type="EMBL" id="OBZ76398.1"/>
    </source>
</evidence>
<dbReference type="Proteomes" id="UP000092993">
    <property type="component" value="Unassembled WGS sequence"/>
</dbReference>
<feature type="compositionally biased region" description="Basic residues" evidence="1">
    <location>
        <begin position="189"/>
        <end position="198"/>
    </location>
</feature>
<dbReference type="AlphaFoldDB" id="A0A1C7MHU5"/>
<dbReference type="OrthoDB" id="3268553at2759"/>
<dbReference type="STRING" id="5627.A0A1C7MHU5"/>
<feature type="domain" description="DUF6532" evidence="2">
    <location>
        <begin position="213"/>
        <end position="404"/>
    </location>
</feature>
<comment type="caution">
    <text evidence="3">The sequence shown here is derived from an EMBL/GenBank/DDBJ whole genome shotgun (WGS) entry which is preliminary data.</text>
</comment>
<name>A0A1C7MHU5_GRIFR</name>
<keyword evidence="4" id="KW-1185">Reference proteome</keyword>
<proteinExistence type="predicted"/>
<evidence type="ECO:0000256" key="1">
    <source>
        <dbReference type="SAM" id="MobiDB-lite"/>
    </source>
</evidence>
<dbReference type="Pfam" id="PF20149">
    <property type="entry name" value="DUF6532"/>
    <property type="match status" value="1"/>
</dbReference>
<dbReference type="InterPro" id="IPR045341">
    <property type="entry name" value="DUF6532"/>
</dbReference>
<evidence type="ECO:0000313" key="4">
    <source>
        <dbReference type="Proteomes" id="UP000092993"/>
    </source>
</evidence>